<protein>
    <submittedName>
        <fullName evidence="4">(California timema) hypothetical protein</fullName>
    </submittedName>
</protein>
<dbReference type="InterPro" id="IPR000718">
    <property type="entry name" value="Peptidase_M13"/>
</dbReference>
<proteinExistence type="inferred from homology"/>
<evidence type="ECO:0000313" key="4">
    <source>
        <dbReference type="EMBL" id="CAD7569225.1"/>
    </source>
</evidence>
<dbReference type="EMBL" id="OE179597">
    <property type="protein sequence ID" value="CAD7569225.1"/>
    <property type="molecule type" value="Genomic_DNA"/>
</dbReference>
<dbReference type="Gene3D" id="3.40.390.10">
    <property type="entry name" value="Collagenase (Catalytic Domain)"/>
    <property type="match status" value="1"/>
</dbReference>
<evidence type="ECO:0000256" key="2">
    <source>
        <dbReference type="ARBA" id="ARBA00007357"/>
    </source>
</evidence>
<reference evidence="4" key="1">
    <citation type="submission" date="2020-11" db="EMBL/GenBank/DDBJ databases">
        <authorList>
            <person name="Tran Van P."/>
        </authorList>
    </citation>
    <scope>NUCLEOTIDE SEQUENCE</scope>
</reference>
<sequence>MILCFNIRYRKYSITSVVLLSEFLNLDPEVSSLIPSASRFYVKQWPTIVLNILMTRMSVKMRCIKKFRVGRTNDVLDPDPEDSLFNPNDLPAVTAMRFPPQQTFAWRERERERVSGKTLRINHPQYTQPVSNYNLPVISSQVFCESDAIPCDHLEESLIITSYYPFVLYAFTLSNYANGLGFRKVELEEVNQHLRGGRVEKQLGKTTPVHSTEIRTWISPSSAVELNMTSALAIYATEAGSKAIDWTVDEGDNRYTRTASNPNLSVVGSLVYSENSAFDHPAIESSSPDRDSNLNLPVLGSLTQHETCSLVKYATEAGHFNLVVFNRTQNALKALGPVECKSKPILWEGKGCGVASQPTKVSFHANKNRWITDTFDSASYQAEVMARKVCLTEECVRTASSLLAAMDRAANPCTDFFQFACGTWNKKHVIPEDRSSISTFEVLADQLQVILKGVLEEPVNEQDNAATQKAKLFYNSCMNIRQVIIQMQVTGLFQAACTKVPSIQKAEPAFLSTGIYPYYPEMYSAKNYAPSEVTFKNVEKANQTIRPEKEVIEGLSSAENELQPASPIIHSTNRNQNTIASTPKNQDPLLRKDIHVIDDTQEESFCQIVESHMKRIGCNVERVEPGSDFEGQGSFTCNYC</sequence>
<dbReference type="Pfam" id="PF05649">
    <property type="entry name" value="Peptidase_M13_N"/>
    <property type="match status" value="1"/>
</dbReference>
<organism evidence="4">
    <name type="scientific">Timema californicum</name>
    <name type="common">California timema</name>
    <name type="synonym">Walking stick</name>
    <dbReference type="NCBI Taxonomy" id="61474"/>
    <lineage>
        <taxon>Eukaryota</taxon>
        <taxon>Metazoa</taxon>
        <taxon>Ecdysozoa</taxon>
        <taxon>Arthropoda</taxon>
        <taxon>Hexapoda</taxon>
        <taxon>Insecta</taxon>
        <taxon>Pterygota</taxon>
        <taxon>Neoptera</taxon>
        <taxon>Polyneoptera</taxon>
        <taxon>Phasmatodea</taxon>
        <taxon>Timematodea</taxon>
        <taxon>Timematoidea</taxon>
        <taxon>Timematidae</taxon>
        <taxon>Timema</taxon>
    </lineage>
</organism>
<dbReference type="InterPro" id="IPR008753">
    <property type="entry name" value="Peptidase_M13_N"/>
</dbReference>
<comment type="subcellular location">
    <subcellularLocation>
        <location evidence="1">Cell membrane</location>
        <topology evidence="1">Single-pass type II membrane protein</topology>
    </subcellularLocation>
</comment>
<gene>
    <name evidence="4" type="ORF">TCMB3V08_LOCUS1969</name>
</gene>
<name>A0A7R9IYG5_TIMCA</name>
<dbReference type="InterPro" id="IPR024079">
    <property type="entry name" value="MetalloPept_cat_dom_sf"/>
</dbReference>
<dbReference type="GO" id="GO:0005886">
    <property type="term" value="C:plasma membrane"/>
    <property type="evidence" value="ECO:0007669"/>
    <property type="project" value="UniProtKB-SubCell"/>
</dbReference>
<dbReference type="PANTHER" id="PTHR11733:SF241">
    <property type="entry name" value="GH26575P-RELATED"/>
    <property type="match status" value="1"/>
</dbReference>
<accession>A0A7R9IYG5</accession>
<comment type="similarity">
    <text evidence="2">Belongs to the peptidase M13 family.</text>
</comment>
<dbReference type="SUPFAM" id="SSF55486">
    <property type="entry name" value="Metalloproteases ('zincins'), catalytic domain"/>
    <property type="match status" value="1"/>
</dbReference>
<dbReference type="PROSITE" id="PS51885">
    <property type="entry name" value="NEPRILYSIN"/>
    <property type="match status" value="1"/>
</dbReference>
<dbReference type="AlphaFoldDB" id="A0A7R9IYG5"/>
<dbReference type="GO" id="GO:0016485">
    <property type="term" value="P:protein processing"/>
    <property type="evidence" value="ECO:0007669"/>
    <property type="project" value="TreeGrafter"/>
</dbReference>
<dbReference type="PANTHER" id="PTHR11733">
    <property type="entry name" value="ZINC METALLOPROTEASE FAMILY M13 NEPRILYSIN-RELATED"/>
    <property type="match status" value="1"/>
</dbReference>
<feature type="domain" description="Peptidase M13 N-terminal" evidence="3">
    <location>
        <begin position="412"/>
        <end position="481"/>
    </location>
</feature>
<evidence type="ECO:0000259" key="3">
    <source>
        <dbReference type="Pfam" id="PF05649"/>
    </source>
</evidence>
<evidence type="ECO:0000256" key="1">
    <source>
        <dbReference type="ARBA" id="ARBA00004401"/>
    </source>
</evidence>
<dbReference type="GO" id="GO:0004222">
    <property type="term" value="F:metalloendopeptidase activity"/>
    <property type="evidence" value="ECO:0007669"/>
    <property type="project" value="InterPro"/>
</dbReference>